<evidence type="ECO:0000313" key="5">
    <source>
        <dbReference type="Proteomes" id="UP000255421"/>
    </source>
</evidence>
<dbReference type="EMBL" id="FNKQ01000001">
    <property type="protein sequence ID" value="SDQ20789.1"/>
    <property type="molecule type" value="Genomic_DNA"/>
</dbReference>
<keyword evidence="5" id="KW-1185">Reference proteome</keyword>
<protein>
    <submittedName>
        <fullName evidence="3">Uncharacterized protein</fullName>
    </submittedName>
</protein>
<evidence type="ECO:0000313" key="4">
    <source>
        <dbReference type="Proteomes" id="UP000199289"/>
    </source>
</evidence>
<dbReference type="PROSITE" id="PS51318">
    <property type="entry name" value="TAT"/>
    <property type="match status" value="1"/>
</dbReference>
<proteinExistence type="predicted"/>
<accession>A0A1H0Z038</accession>
<dbReference type="Proteomes" id="UP000199289">
    <property type="component" value="Unassembled WGS sequence"/>
</dbReference>
<name>A0A1H0Z038_9EURY</name>
<feature type="region of interest" description="Disordered" evidence="1">
    <location>
        <begin position="24"/>
        <end position="67"/>
    </location>
</feature>
<organism evidence="3 4">
    <name type="scientific">Halopelagius longus</name>
    <dbReference type="NCBI Taxonomy" id="1236180"/>
    <lineage>
        <taxon>Archaea</taxon>
        <taxon>Methanobacteriati</taxon>
        <taxon>Methanobacteriota</taxon>
        <taxon>Stenosarchaea group</taxon>
        <taxon>Halobacteria</taxon>
        <taxon>Halobacteriales</taxon>
        <taxon>Haloferacaceae</taxon>
    </lineage>
</organism>
<evidence type="ECO:0000313" key="3">
    <source>
        <dbReference type="EMBL" id="SDQ20789.1"/>
    </source>
</evidence>
<dbReference type="RefSeq" id="WP_092533611.1">
    <property type="nucleotide sequence ID" value="NZ_FNKQ01000001.1"/>
</dbReference>
<dbReference type="Proteomes" id="UP000255421">
    <property type="component" value="Unassembled WGS sequence"/>
</dbReference>
<reference evidence="2 5" key="3">
    <citation type="submission" date="2018-07" db="EMBL/GenBank/DDBJ databases">
        <title>Genome sequence of extremly halophilic archaeon Halopelagius longus strain BC12-B1.</title>
        <authorList>
            <person name="Zhang X."/>
        </authorList>
    </citation>
    <scope>NUCLEOTIDE SEQUENCE [LARGE SCALE GENOMIC DNA]</scope>
    <source>
        <strain evidence="2 5">BC12-B1</strain>
    </source>
</reference>
<dbReference type="OrthoDB" id="307566at2157"/>
<gene>
    <name evidence="2" type="ORF">DWB78_14085</name>
    <name evidence="3" type="ORF">SAMN05216278_0938</name>
</gene>
<reference evidence="4" key="2">
    <citation type="submission" date="2016-10" db="EMBL/GenBank/DDBJ databases">
        <authorList>
            <person name="Varghese N."/>
            <person name="Submissions S."/>
        </authorList>
    </citation>
    <scope>NUCLEOTIDE SEQUENCE [LARGE SCALE GENOMIC DNA]</scope>
    <source>
        <strain evidence="4">CGMCC 1.12397</strain>
    </source>
</reference>
<dbReference type="InterPro" id="IPR006311">
    <property type="entry name" value="TAT_signal"/>
</dbReference>
<feature type="compositionally biased region" description="Low complexity" evidence="1">
    <location>
        <begin position="27"/>
        <end position="55"/>
    </location>
</feature>
<sequence length="160" mass="16952">MSPTRSRRDVLRLAGIAVAFGTGGCLGTSSTDDSAGDSDALNTTTSTTHSPSATSELTTVSPSVLSNEEARERALTAEETHITEAFENASCVEGWGLTSYVGQEKDATVTDRTAEGVVVEVTHPFWYSTEQVEADARSNARYLVTAEGTRRLDGDDVSPC</sequence>
<dbReference type="EMBL" id="QQST01000001">
    <property type="protein sequence ID" value="RDI72762.1"/>
    <property type="molecule type" value="Genomic_DNA"/>
</dbReference>
<dbReference type="PROSITE" id="PS51257">
    <property type="entry name" value="PROKAR_LIPOPROTEIN"/>
    <property type="match status" value="1"/>
</dbReference>
<feature type="compositionally biased region" description="Polar residues" evidence="1">
    <location>
        <begin position="56"/>
        <end position="66"/>
    </location>
</feature>
<reference evidence="3" key="1">
    <citation type="submission" date="2016-10" db="EMBL/GenBank/DDBJ databases">
        <authorList>
            <person name="de Groot N.N."/>
        </authorList>
    </citation>
    <scope>NUCLEOTIDE SEQUENCE [LARGE SCALE GENOMIC DNA]</scope>
    <source>
        <strain evidence="3">CGMCC 1.12397</strain>
    </source>
</reference>
<evidence type="ECO:0000256" key="1">
    <source>
        <dbReference type="SAM" id="MobiDB-lite"/>
    </source>
</evidence>
<evidence type="ECO:0000313" key="2">
    <source>
        <dbReference type="EMBL" id="RDI72762.1"/>
    </source>
</evidence>
<dbReference type="AlphaFoldDB" id="A0A1H0Z038"/>